<feature type="region of interest" description="Disordered" evidence="2">
    <location>
        <begin position="127"/>
        <end position="147"/>
    </location>
</feature>
<dbReference type="InterPro" id="IPR006143">
    <property type="entry name" value="RND_pump_MFP"/>
</dbReference>
<keyword evidence="5" id="KW-1185">Reference proteome</keyword>
<protein>
    <submittedName>
        <fullName evidence="4">RND family efflux transporter MFP subunit</fullName>
    </submittedName>
</protein>
<dbReference type="PANTHER" id="PTHR30469:SF33">
    <property type="entry name" value="SLR1207 PROTEIN"/>
    <property type="match status" value="1"/>
</dbReference>
<sequence>MKKWIKIVIAGVLVAGVGYWGYGKLKPASEPLVEADAPITFEVTKETMTQSVQVKGKSVYTELSDIVAPYSGNIKKWHVKNGQQVNKGDVLFTLDTTTLQSELKQLESEIKKSKIDYELTKVSLNQNSDSEALGSSEEERKKAFADREGKRLTNELNQQAILLKQEELQRKKETLNKAVMRAPSAGVFQLTDIDNKTRMVNEGQLIGSVTNTSKIQFLAIVGEEEMFKLKVGMPAQVQMSAQKELMFTGKVSKISKFARKSSDVDLKQASQFDIVIDLKPDPKLFGGVSLEGNIETLRKEDVIVVSSLAVMRDQEEPYVLLDKGNGQSEQRIVKTGIESGDKTEIISGLKPGDIVVLQ</sequence>
<dbReference type="Proteomes" id="UP001519272">
    <property type="component" value="Unassembled WGS sequence"/>
</dbReference>
<feature type="compositionally biased region" description="Basic and acidic residues" evidence="2">
    <location>
        <begin position="137"/>
        <end position="147"/>
    </location>
</feature>
<evidence type="ECO:0000313" key="4">
    <source>
        <dbReference type="EMBL" id="MBP1904642.1"/>
    </source>
</evidence>
<dbReference type="Pfam" id="PF25967">
    <property type="entry name" value="RND-MFP_C"/>
    <property type="match status" value="1"/>
</dbReference>
<organism evidence="4 5">
    <name type="scientific">Paenibacillus turicensis</name>
    <dbReference type="NCBI Taxonomy" id="160487"/>
    <lineage>
        <taxon>Bacteria</taxon>
        <taxon>Bacillati</taxon>
        <taxon>Bacillota</taxon>
        <taxon>Bacilli</taxon>
        <taxon>Bacillales</taxon>
        <taxon>Paenibacillaceae</taxon>
        <taxon>Paenibacillus</taxon>
    </lineage>
</organism>
<evidence type="ECO:0000256" key="2">
    <source>
        <dbReference type="SAM" id="MobiDB-lite"/>
    </source>
</evidence>
<comment type="caution">
    <text evidence="4">The sequence shown here is derived from an EMBL/GenBank/DDBJ whole genome shotgun (WGS) entry which is preliminary data.</text>
</comment>
<evidence type="ECO:0000256" key="1">
    <source>
        <dbReference type="ARBA" id="ARBA00009477"/>
    </source>
</evidence>
<dbReference type="SUPFAM" id="SSF111369">
    <property type="entry name" value="HlyD-like secretion proteins"/>
    <property type="match status" value="1"/>
</dbReference>
<name>A0ABS4FPX5_9BACL</name>
<evidence type="ECO:0000313" key="5">
    <source>
        <dbReference type="Proteomes" id="UP001519272"/>
    </source>
</evidence>
<dbReference type="InterPro" id="IPR058627">
    <property type="entry name" value="MdtA-like_C"/>
</dbReference>
<comment type="similarity">
    <text evidence="1">Belongs to the membrane fusion protein (MFP) (TC 8.A.1) family.</text>
</comment>
<dbReference type="EMBL" id="JAGGKG010000004">
    <property type="protein sequence ID" value="MBP1904642.1"/>
    <property type="molecule type" value="Genomic_DNA"/>
</dbReference>
<accession>A0ABS4FPX5</accession>
<gene>
    <name evidence="4" type="ORF">J2Z32_001265</name>
</gene>
<dbReference type="Gene3D" id="2.40.30.170">
    <property type="match status" value="1"/>
</dbReference>
<dbReference type="PANTHER" id="PTHR30469">
    <property type="entry name" value="MULTIDRUG RESISTANCE PROTEIN MDTA"/>
    <property type="match status" value="1"/>
</dbReference>
<evidence type="ECO:0000259" key="3">
    <source>
        <dbReference type="Pfam" id="PF25967"/>
    </source>
</evidence>
<dbReference type="Gene3D" id="2.40.50.100">
    <property type="match status" value="1"/>
</dbReference>
<dbReference type="RefSeq" id="WP_210088311.1">
    <property type="nucleotide sequence ID" value="NZ_JAGGKG010000004.1"/>
</dbReference>
<proteinExistence type="inferred from homology"/>
<dbReference type="Gene3D" id="2.40.420.20">
    <property type="match status" value="1"/>
</dbReference>
<dbReference type="NCBIfam" id="TIGR01730">
    <property type="entry name" value="RND_mfp"/>
    <property type="match status" value="1"/>
</dbReference>
<feature type="domain" description="Multidrug resistance protein MdtA-like C-terminal permuted SH3" evidence="3">
    <location>
        <begin position="301"/>
        <end position="357"/>
    </location>
</feature>
<reference evidence="4 5" key="1">
    <citation type="submission" date="2021-03" db="EMBL/GenBank/DDBJ databases">
        <title>Genomic Encyclopedia of Type Strains, Phase IV (KMG-IV): sequencing the most valuable type-strain genomes for metagenomic binning, comparative biology and taxonomic classification.</title>
        <authorList>
            <person name="Goeker M."/>
        </authorList>
    </citation>
    <scope>NUCLEOTIDE SEQUENCE [LARGE SCALE GENOMIC DNA]</scope>
    <source>
        <strain evidence="4 5">DSM 14349</strain>
    </source>
</reference>